<evidence type="ECO:0000313" key="2">
    <source>
        <dbReference type="RefSeq" id="XP_017213984.2"/>
    </source>
</evidence>
<dbReference type="GO" id="GO:0030889">
    <property type="term" value="P:negative regulation of B cell proliferation"/>
    <property type="evidence" value="ECO:0000318"/>
    <property type="project" value="GO_Central"/>
</dbReference>
<dbReference type="GO" id="GO:0001782">
    <property type="term" value="P:B cell homeostasis"/>
    <property type="evidence" value="ECO:0000318"/>
    <property type="project" value="GO_Central"/>
</dbReference>
<protein>
    <submittedName>
        <fullName evidence="2">Tumor necrosis factor receptor superfamily member 13B</fullName>
    </submittedName>
</protein>
<dbReference type="InterPro" id="IPR022317">
    <property type="entry name" value="TNFR_13B"/>
</dbReference>
<proteinExistence type="predicted"/>
<dbReference type="KEGG" id="dre:103911891"/>
<dbReference type="PANTHER" id="PTHR15511:SF2">
    <property type="entry name" value="TUMOR NECROSIS FACTOR RECEPTOR SUPERFAMILY MEMBER 13B"/>
    <property type="match status" value="1"/>
</dbReference>
<dbReference type="GeneID" id="103911891"/>
<dbReference type="FunCoup" id="A0A8M6Z201">
    <property type="interactions" value="38"/>
</dbReference>
<dbReference type="RefSeq" id="XP_017213984.2">
    <property type="nucleotide sequence ID" value="XM_017358495.4"/>
</dbReference>
<organism evidence="1 2">
    <name type="scientific">Danio rerio</name>
    <name type="common">Zebrafish</name>
    <name type="synonym">Brachydanio rerio</name>
    <dbReference type="NCBI Taxonomy" id="7955"/>
    <lineage>
        <taxon>Eukaryota</taxon>
        <taxon>Metazoa</taxon>
        <taxon>Chordata</taxon>
        <taxon>Craniata</taxon>
        <taxon>Vertebrata</taxon>
        <taxon>Euteleostomi</taxon>
        <taxon>Actinopterygii</taxon>
        <taxon>Neopterygii</taxon>
        <taxon>Teleostei</taxon>
        <taxon>Ostariophysi</taxon>
        <taxon>Cypriniformes</taxon>
        <taxon>Danionidae</taxon>
        <taxon>Danioninae</taxon>
        <taxon>Danio</taxon>
    </lineage>
</organism>
<dbReference type="InterPro" id="IPR015384">
    <property type="entry name" value="TACI_Cys-rich-dom"/>
</dbReference>
<sequence>MTHTCADGQFMDRLLIKCVSCDLRCAEPEPHKQCAEYCEVWRCRAVSGQFYDALLKKCLQCSDLCGTHTPACEHICSDPLVTGRGRTVSGSPLLLYALLGVCVTVLMFSLSAAVLTLLMRRNKHTQIPDEHKQQTSEDSLVAGSDEVSQEEGSVHHHHHHPQDRPRATETCVYCFSEHTARPHTLLQQAGDQDPESVPIPQDKCGALRIICSPTQTSL</sequence>
<keyword evidence="1" id="KW-1185">Reference proteome</keyword>
<dbReference type="CTD" id="23495"/>
<dbReference type="OrthoDB" id="9934669at2759"/>
<dbReference type="AlphaFoldDB" id="A0A8M6Z201"/>
<dbReference type="PANTHER" id="PTHR15511">
    <property type="entry name" value="TUMOR NECROSIS FACTOR RECEPTOR SUPERFAMILY MEMBER 13B"/>
    <property type="match status" value="1"/>
</dbReference>
<dbReference type="SUPFAM" id="SSF57586">
    <property type="entry name" value="TNF receptor-like"/>
    <property type="match status" value="2"/>
</dbReference>
<reference evidence="2" key="1">
    <citation type="submission" date="2025-08" db="UniProtKB">
        <authorList>
            <consortium name="RefSeq"/>
        </authorList>
    </citation>
    <scope>IDENTIFICATION</scope>
    <source>
        <strain evidence="2">Tuebingen</strain>
        <tissue evidence="2">Fibroblasts and whole tissue</tissue>
    </source>
</reference>
<name>A0A8M6Z201_DANRE</name>
<gene>
    <name evidence="2" type="primary">tnfrsf13b</name>
</gene>
<dbReference type="GO" id="GO:0002244">
    <property type="term" value="P:hematopoietic progenitor cell differentiation"/>
    <property type="evidence" value="ECO:0000318"/>
    <property type="project" value="GO_Central"/>
</dbReference>
<dbReference type="Proteomes" id="UP000000437">
    <property type="component" value="Chromosome 12"/>
</dbReference>
<dbReference type="GO" id="GO:0005886">
    <property type="term" value="C:plasma membrane"/>
    <property type="evidence" value="ECO:0007669"/>
    <property type="project" value="InterPro"/>
</dbReference>
<keyword evidence="2" id="KW-0675">Receptor</keyword>
<dbReference type="Pfam" id="PF09305">
    <property type="entry name" value="TACI-CRD2"/>
    <property type="match status" value="1"/>
</dbReference>
<evidence type="ECO:0000313" key="1">
    <source>
        <dbReference type="Proteomes" id="UP000000437"/>
    </source>
</evidence>
<dbReference type="Gene3D" id="4.10.1290.10">
    <property type="entry name" value="Tumor necrosis factor receptor superfamily"/>
    <property type="match status" value="2"/>
</dbReference>
<accession>A0A8M6Z201</accession>